<name>A0A814PU06_9BILA</name>
<gene>
    <name evidence="2" type="ORF">OXX778_LOCUS21619</name>
</gene>
<sequence length="201" mass="23493">MNGQKWKNLKINRCDSVNSCTSSYYDGKQVKFDDYLGSNSSSRSSFKETSRVETSFNRRPSKIESRKVQSAFGITQNDNSDKKSTLKPLRNINISQNLIQGKKEIIQKPTLKEIEELKQKDPIFAKRHKQFINAKICNKAPKFDRNDFYIKIILPKTVLKRSKSSMMERVQDDESDKPRILKAEMQRLDDRVKEFIKNFTT</sequence>
<dbReference type="OrthoDB" id="10530307at2759"/>
<evidence type="ECO:0000313" key="3">
    <source>
        <dbReference type="Proteomes" id="UP000663879"/>
    </source>
</evidence>
<evidence type="ECO:0000256" key="1">
    <source>
        <dbReference type="SAM" id="MobiDB-lite"/>
    </source>
</evidence>
<evidence type="ECO:0000313" key="2">
    <source>
        <dbReference type="EMBL" id="CAF1110913.1"/>
    </source>
</evidence>
<dbReference type="AlphaFoldDB" id="A0A814PU06"/>
<dbReference type="EMBL" id="CAJNOC010008162">
    <property type="protein sequence ID" value="CAF1110913.1"/>
    <property type="molecule type" value="Genomic_DNA"/>
</dbReference>
<organism evidence="2 3">
    <name type="scientific">Brachionus calyciflorus</name>
    <dbReference type="NCBI Taxonomy" id="104777"/>
    <lineage>
        <taxon>Eukaryota</taxon>
        <taxon>Metazoa</taxon>
        <taxon>Spiralia</taxon>
        <taxon>Gnathifera</taxon>
        <taxon>Rotifera</taxon>
        <taxon>Eurotatoria</taxon>
        <taxon>Monogononta</taxon>
        <taxon>Pseudotrocha</taxon>
        <taxon>Ploima</taxon>
        <taxon>Brachionidae</taxon>
        <taxon>Brachionus</taxon>
    </lineage>
</organism>
<comment type="caution">
    <text evidence="2">The sequence shown here is derived from an EMBL/GenBank/DDBJ whole genome shotgun (WGS) entry which is preliminary data.</text>
</comment>
<proteinExistence type="predicted"/>
<feature type="region of interest" description="Disordered" evidence="1">
    <location>
        <begin position="38"/>
        <end position="60"/>
    </location>
</feature>
<accession>A0A814PU06</accession>
<protein>
    <submittedName>
        <fullName evidence="2">Uncharacterized protein</fullName>
    </submittedName>
</protein>
<dbReference type="Proteomes" id="UP000663879">
    <property type="component" value="Unassembled WGS sequence"/>
</dbReference>
<keyword evidence="3" id="KW-1185">Reference proteome</keyword>
<reference evidence="2" key="1">
    <citation type="submission" date="2021-02" db="EMBL/GenBank/DDBJ databases">
        <authorList>
            <person name="Nowell W R."/>
        </authorList>
    </citation>
    <scope>NUCLEOTIDE SEQUENCE</scope>
    <source>
        <strain evidence="2">Ploen Becks lab</strain>
    </source>
</reference>